<dbReference type="Gene3D" id="2.40.10.220">
    <property type="entry name" value="predicted glycosyltransferase like domains"/>
    <property type="match status" value="1"/>
</dbReference>
<dbReference type="GO" id="GO:0035438">
    <property type="term" value="F:cyclic-di-GMP binding"/>
    <property type="evidence" value="ECO:0007669"/>
    <property type="project" value="InterPro"/>
</dbReference>
<dbReference type="Pfam" id="PF07238">
    <property type="entry name" value="PilZ"/>
    <property type="match status" value="1"/>
</dbReference>
<dbReference type="SUPFAM" id="SSF141371">
    <property type="entry name" value="PilZ domain-like"/>
    <property type="match status" value="1"/>
</dbReference>
<dbReference type="OrthoDB" id="1786097at2"/>
<dbReference type="AlphaFoldDB" id="C8VW42"/>
<name>C8VW42_DESAS</name>
<dbReference type="RefSeq" id="WP_015759016.1">
    <property type="nucleotide sequence ID" value="NC_013216.1"/>
</dbReference>
<keyword evidence="3" id="KW-1185">Reference proteome</keyword>
<accession>C8VW42</accession>
<dbReference type="HOGENOM" id="CLU_1335746_0_0_9"/>
<evidence type="ECO:0000259" key="1">
    <source>
        <dbReference type="Pfam" id="PF07238"/>
    </source>
</evidence>
<protein>
    <submittedName>
        <fullName evidence="2">Type IV pilus assembly PilZ</fullName>
    </submittedName>
</protein>
<proteinExistence type="predicted"/>
<dbReference type="InterPro" id="IPR009875">
    <property type="entry name" value="PilZ_domain"/>
</dbReference>
<dbReference type="EMBL" id="CP001720">
    <property type="protein sequence ID" value="ACV64329.1"/>
    <property type="molecule type" value="Genomic_DNA"/>
</dbReference>
<evidence type="ECO:0000313" key="3">
    <source>
        <dbReference type="Proteomes" id="UP000002217"/>
    </source>
</evidence>
<dbReference type="Proteomes" id="UP000002217">
    <property type="component" value="Chromosome"/>
</dbReference>
<sequence length="204" mass="23879">MVPSNEIIIVNRKIWLHDSQKYNFEATITKLEEKMFWINLPLANKQPLSLRKKQPIKMKVTLETACYTGETLVEAIGKNIHQTYGLLLPTNLIVSEERYYKRAPFCHDVIFKTNLLMVPTKTIDFSPGGMQVYITPELNKILQSKDKIFACLHINGYNIQYEVRLVWKKLFYNLPVAGFEFIHADQLRRFIINSSFKTNYNTTK</sequence>
<evidence type="ECO:0000313" key="2">
    <source>
        <dbReference type="EMBL" id="ACV64329.1"/>
    </source>
</evidence>
<feature type="domain" description="PilZ" evidence="1">
    <location>
        <begin position="98"/>
        <end position="188"/>
    </location>
</feature>
<reference evidence="2 3" key="1">
    <citation type="journal article" date="2009" name="Stand. Genomic Sci.">
        <title>Complete genome sequence of Desulfotomaculum acetoxidans type strain (5575).</title>
        <authorList>
            <person name="Spring S."/>
            <person name="Lapidus A."/>
            <person name="Schroder M."/>
            <person name="Gleim D."/>
            <person name="Sims D."/>
            <person name="Meincke L."/>
            <person name="Glavina Del Rio T."/>
            <person name="Tice H."/>
            <person name="Copeland A."/>
            <person name="Cheng J.F."/>
            <person name="Lucas S."/>
            <person name="Chen F."/>
            <person name="Nolan M."/>
            <person name="Bruce D."/>
            <person name="Goodwin L."/>
            <person name="Pitluck S."/>
            <person name="Ivanova N."/>
            <person name="Mavromatis K."/>
            <person name="Mikhailova N."/>
            <person name="Pati A."/>
            <person name="Chen A."/>
            <person name="Palaniappan K."/>
            <person name="Land M."/>
            <person name="Hauser L."/>
            <person name="Chang Y.J."/>
            <person name="Jeffries C.D."/>
            <person name="Chain P."/>
            <person name="Saunders E."/>
            <person name="Brettin T."/>
            <person name="Detter J.C."/>
            <person name="Goker M."/>
            <person name="Bristow J."/>
            <person name="Eisen J.A."/>
            <person name="Markowitz V."/>
            <person name="Hugenholtz P."/>
            <person name="Kyrpides N.C."/>
            <person name="Klenk H.P."/>
            <person name="Han C."/>
        </authorList>
    </citation>
    <scope>NUCLEOTIDE SEQUENCE [LARGE SCALE GENOMIC DNA]</scope>
    <source>
        <strain evidence="3">ATCC 49208 / DSM 771 / VKM B-1644</strain>
    </source>
</reference>
<organism evidence="2 3">
    <name type="scientific">Desulfofarcimen acetoxidans (strain ATCC 49208 / DSM 771 / KCTC 5769 / VKM B-1644 / 5575)</name>
    <name type="common">Desulfotomaculum acetoxidans</name>
    <dbReference type="NCBI Taxonomy" id="485916"/>
    <lineage>
        <taxon>Bacteria</taxon>
        <taxon>Bacillati</taxon>
        <taxon>Bacillota</taxon>
        <taxon>Clostridia</taxon>
        <taxon>Eubacteriales</taxon>
        <taxon>Peptococcaceae</taxon>
        <taxon>Desulfofarcimen</taxon>
    </lineage>
</organism>
<gene>
    <name evidence="2" type="ordered locus">Dtox_3617</name>
</gene>
<dbReference type="KEGG" id="dae:Dtox_3617"/>